<evidence type="ECO:0000313" key="8">
    <source>
        <dbReference type="Proteomes" id="UP001321749"/>
    </source>
</evidence>
<dbReference type="GO" id="GO:0018114">
    <property type="term" value="F:threonine racemase activity"/>
    <property type="evidence" value="ECO:0007669"/>
    <property type="project" value="TreeGrafter"/>
</dbReference>
<feature type="region of interest" description="Disordered" evidence="5">
    <location>
        <begin position="233"/>
        <end position="267"/>
    </location>
</feature>
<accession>A0AAV9H7C7</accession>
<dbReference type="GO" id="GO:0030378">
    <property type="term" value="F:serine racemase activity"/>
    <property type="evidence" value="ECO:0007669"/>
    <property type="project" value="TreeGrafter"/>
</dbReference>
<dbReference type="AlphaFoldDB" id="A0AAV9H7C7"/>
<gene>
    <name evidence="7" type="ORF">QBC42DRAFT_302081</name>
</gene>
<reference evidence="7" key="1">
    <citation type="journal article" date="2023" name="Mol. Phylogenet. Evol.">
        <title>Genome-scale phylogeny and comparative genomics of the fungal order Sordariales.</title>
        <authorList>
            <person name="Hensen N."/>
            <person name="Bonometti L."/>
            <person name="Westerberg I."/>
            <person name="Brannstrom I.O."/>
            <person name="Guillou S."/>
            <person name="Cros-Aarteil S."/>
            <person name="Calhoun S."/>
            <person name="Haridas S."/>
            <person name="Kuo A."/>
            <person name="Mondo S."/>
            <person name="Pangilinan J."/>
            <person name="Riley R."/>
            <person name="LaButti K."/>
            <person name="Andreopoulos B."/>
            <person name="Lipzen A."/>
            <person name="Chen C."/>
            <person name="Yan M."/>
            <person name="Daum C."/>
            <person name="Ng V."/>
            <person name="Clum A."/>
            <person name="Steindorff A."/>
            <person name="Ohm R.A."/>
            <person name="Martin F."/>
            <person name="Silar P."/>
            <person name="Natvig D.O."/>
            <person name="Lalanne C."/>
            <person name="Gautier V."/>
            <person name="Ament-Velasquez S.L."/>
            <person name="Kruys A."/>
            <person name="Hutchinson M.I."/>
            <person name="Powell A.J."/>
            <person name="Barry K."/>
            <person name="Miller A.N."/>
            <person name="Grigoriev I.V."/>
            <person name="Debuchy R."/>
            <person name="Gladieux P."/>
            <person name="Hiltunen Thoren M."/>
            <person name="Johannesson H."/>
        </authorList>
    </citation>
    <scope>NUCLEOTIDE SEQUENCE</scope>
    <source>
        <strain evidence="7">PSN324</strain>
    </source>
</reference>
<keyword evidence="8" id="KW-1185">Reference proteome</keyword>
<organism evidence="7 8">
    <name type="scientific">Cladorrhinum samala</name>
    <dbReference type="NCBI Taxonomy" id="585594"/>
    <lineage>
        <taxon>Eukaryota</taxon>
        <taxon>Fungi</taxon>
        <taxon>Dikarya</taxon>
        <taxon>Ascomycota</taxon>
        <taxon>Pezizomycotina</taxon>
        <taxon>Sordariomycetes</taxon>
        <taxon>Sordariomycetidae</taxon>
        <taxon>Sordariales</taxon>
        <taxon>Podosporaceae</taxon>
        <taxon>Cladorrhinum</taxon>
    </lineage>
</organism>
<dbReference type="PANTHER" id="PTHR43050">
    <property type="entry name" value="SERINE / THREONINE RACEMASE FAMILY MEMBER"/>
    <property type="match status" value="1"/>
</dbReference>
<evidence type="ECO:0000256" key="2">
    <source>
        <dbReference type="ARBA" id="ARBA00010869"/>
    </source>
</evidence>
<evidence type="ECO:0000256" key="5">
    <source>
        <dbReference type="SAM" id="MobiDB-lite"/>
    </source>
</evidence>
<name>A0AAV9H7C7_9PEZI</name>
<evidence type="ECO:0000259" key="6">
    <source>
        <dbReference type="Pfam" id="PF00291"/>
    </source>
</evidence>
<dbReference type="GO" id="GO:0005524">
    <property type="term" value="F:ATP binding"/>
    <property type="evidence" value="ECO:0007669"/>
    <property type="project" value="TreeGrafter"/>
</dbReference>
<dbReference type="EMBL" id="MU865255">
    <property type="protein sequence ID" value="KAK4456353.1"/>
    <property type="molecule type" value="Genomic_DNA"/>
</dbReference>
<protein>
    <submittedName>
        <fullName evidence="7">Serine racemase</fullName>
    </submittedName>
</protein>
<dbReference type="GO" id="GO:0008721">
    <property type="term" value="F:D-serine ammonia-lyase activity"/>
    <property type="evidence" value="ECO:0007669"/>
    <property type="project" value="TreeGrafter"/>
</dbReference>
<evidence type="ECO:0000313" key="7">
    <source>
        <dbReference type="EMBL" id="KAK4456353.1"/>
    </source>
</evidence>
<dbReference type="GO" id="GO:0003941">
    <property type="term" value="F:L-serine ammonia-lyase activity"/>
    <property type="evidence" value="ECO:0007669"/>
    <property type="project" value="TreeGrafter"/>
</dbReference>
<evidence type="ECO:0000256" key="3">
    <source>
        <dbReference type="ARBA" id="ARBA00022898"/>
    </source>
</evidence>
<comment type="caution">
    <text evidence="7">The sequence shown here is derived from an EMBL/GenBank/DDBJ whole genome shotgun (WGS) entry which is preliminary data.</text>
</comment>
<dbReference type="SUPFAM" id="SSF53686">
    <property type="entry name" value="Tryptophan synthase beta subunit-like PLP-dependent enzymes"/>
    <property type="match status" value="1"/>
</dbReference>
<dbReference type="GO" id="GO:0030170">
    <property type="term" value="F:pyridoxal phosphate binding"/>
    <property type="evidence" value="ECO:0007669"/>
    <property type="project" value="TreeGrafter"/>
</dbReference>
<dbReference type="Gene3D" id="3.40.50.1100">
    <property type="match status" value="2"/>
</dbReference>
<dbReference type="Pfam" id="PF00291">
    <property type="entry name" value="PALP"/>
    <property type="match status" value="1"/>
</dbReference>
<keyword evidence="4" id="KW-0456">Lyase</keyword>
<sequence>MSSEQLTRASVEEAHKLIKPFIHETPVLTSKTLDKIASTPRTAEELKGTEWEGQEPAKPVLRLHFKCENFQKIGAFKARGAFHAIEKLKQKPGWEEGGSERAKGVITHSSGNHASALALAATTSSIPAHIIMPTISSPLKIAATKSHHPTLVEVHYSGSTSTEREALTAEVQARTGAALIPPYDHPDIICGQGTAALELVSQVGSGPRQLNAIITPCGGGGLLAGTALACSSSPSSGSSPSSAPKILVFGSEPSHQGADDASRGFRSGSRIPTVSSLTIADGLRTPLGKLNWEIIYERRLVADIYPVTEDQIRSALRLVMERMKLVVEPSAVVPLAVALYNEEFRRLVEREGGAKGWDLGIIFSGGNVSVEGLSKIFV</sequence>
<comment type="similarity">
    <text evidence="2">Belongs to the serine/threonine dehydratase family.</text>
</comment>
<dbReference type="GO" id="GO:0000287">
    <property type="term" value="F:magnesium ion binding"/>
    <property type="evidence" value="ECO:0007669"/>
    <property type="project" value="TreeGrafter"/>
</dbReference>
<dbReference type="InterPro" id="IPR036052">
    <property type="entry name" value="TrpB-like_PALP_sf"/>
</dbReference>
<proteinExistence type="inferred from homology"/>
<feature type="domain" description="Tryptophan synthase beta chain-like PALP" evidence="6">
    <location>
        <begin position="62"/>
        <end position="339"/>
    </location>
</feature>
<evidence type="ECO:0000256" key="1">
    <source>
        <dbReference type="ARBA" id="ARBA00001933"/>
    </source>
</evidence>
<comment type="cofactor">
    <cofactor evidence="1">
        <name>pyridoxal 5'-phosphate</name>
        <dbReference type="ChEBI" id="CHEBI:597326"/>
    </cofactor>
</comment>
<feature type="compositionally biased region" description="Low complexity" evidence="5">
    <location>
        <begin position="233"/>
        <end position="242"/>
    </location>
</feature>
<dbReference type="FunFam" id="3.40.50.1100:FF:000005">
    <property type="entry name" value="Threonine dehydratase catabolic"/>
    <property type="match status" value="1"/>
</dbReference>
<evidence type="ECO:0000256" key="4">
    <source>
        <dbReference type="ARBA" id="ARBA00023239"/>
    </source>
</evidence>
<reference evidence="7" key="2">
    <citation type="submission" date="2023-06" db="EMBL/GenBank/DDBJ databases">
        <authorList>
            <consortium name="Lawrence Berkeley National Laboratory"/>
            <person name="Mondo S.J."/>
            <person name="Hensen N."/>
            <person name="Bonometti L."/>
            <person name="Westerberg I."/>
            <person name="Brannstrom I.O."/>
            <person name="Guillou S."/>
            <person name="Cros-Aarteil S."/>
            <person name="Calhoun S."/>
            <person name="Haridas S."/>
            <person name="Kuo A."/>
            <person name="Pangilinan J."/>
            <person name="Riley R."/>
            <person name="Labutti K."/>
            <person name="Andreopoulos B."/>
            <person name="Lipzen A."/>
            <person name="Chen C."/>
            <person name="Yanf M."/>
            <person name="Daum C."/>
            <person name="Ng V."/>
            <person name="Clum A."/>
            <person name="Steindorff A."/>
            <person name="Ohm R."/>
            <person name="Martin F."/>
            <person name="Silar P."/>
            <person name="Natvig D."/>
            <person name="Lalanne C."/>
            <person name="Gautier V."/>
            <person name="Ament-Velasquez S.L."/>
            <person name="Kruys A."/>
            <person name="Hutchinson M.I."/>
            <person name="Powell A.J."/>
            <person name="Barry K."/>
            <person name="Miller A.N."/>
            <person name="Grigoriev I.V."/>
            <person name="Debuchy R."/>
            <person name="Gladieux P."/>
            <person name="Thoren M.H."/>
            <person name="Johannesson H."/>
        </authorList>
    </citation>
    <scope>NUCLEOTIDE SEQUENCE</scope>
    <source>
        <strain evidence="7">PSN324</strain>
    </source>
</reference>
<dbReference type="InterPro" id="IPR001926">
    <property type="entry name" value="TrpB-like_PALP"/>
</dbReference>
<dbReference type="Proteomes" id="UP001321749">
    <property type="component" value="Unassembled WGS sequence"/>
</dbReference>
<keyword evidence="3" id="KW-0663">Pyridoxal phosphate</keyword>
<dbReference type="PANTHER" id="PTHR43050:SF1">
    <property type="entry name" value="SERINE RACEMASE"/>
    <property type="match status" value="1"/>
</dbReference>